<evidence type="ECO:0000256" key="7">
    <source>
        <dbReference type="ARBA" id="ARBA00023065"/>
    </source>
</evidence>
<dbReference type="SUPFAM" id="SSF57850">
    <property type="entry name" value="RING/U-box"/>
    <property type="match status" value="1"/>
</dbReference>
<dbReference type="Gene3D" id="6.10.140.1330">
    <property type="match status" value="1"/>
</dbReference>
<dbReference type="RefSeq" id="WP_171198047.1">
    <property type="nucleotide sequence ID" value="NZ_JABEND010000001.1"/>
</dbReference>
<feature type="transmembrane region" description="Helical" evidence="10">
    <location>
        <begin position="82"/>
        <end position="106"/>
    </location>
</feature>
<reference evidence="12 13" key="1">
    <citation type="submission" date="2020-05" db="EMBL/GenBank/DDBJ databases">
        <title>Nakamurella sp. DB0629 isolated from air conditioner.</title>
        <authorList>
            <person name="Kim D.H."/>
            <person name="Kim D.-U."/>
        </authorList>
    </citation>
    <scope>NUCLEOTIDE SEQUENCE [LARGE SCALE GENOMIC DNA]</scope>
    <source>
        <strain evidence="12 13">DB0629</strain>
    </source>
</reference>
<accession>A0A849A415</accession>
<comment type="subcellular location">
    <subcellularLocation>
        <location evidence="1">Cell membrane</location>
        <topology evidence="1">Multi-pass membrane protein</topology>
    </subcellularLocation>
</comment>
<evidence type="ECO:0000313" key="12">
    <source>
        <dbReference type="EMBL" id="NNG34406.1"/>
    </source>
</evidence>
<evidence type="ECO:0000256" key="1">
    <source>
        <dbReference type="ARBA" id="ARBA00004651"/>
    </source>
</evidence>
<proteinExistence type="predicted"/>
<dbReference type="Pfam" id="PF00999">
    <property type="entry name" value="Na_H_Exchanger"/>
    <property type="match status" value="1"/>
</dbReference>
<evidence type="ECO:0000256" key="4">
    <source>
        <dbReference type="ARBA" id="ARBA00022692"/>
    </source>
</evidence>
<evidence type="ECO:0000256" key="3">
    <source>
        <dbReference type="ARBA" id="ARBA00022475"/>
    </source>
</evidence>
<dbReference type="GO" id="GO:0008270">
    <property type="term" value="F:zinc ion binding"/>
    <property type="evidence" value="ECO:0007669"/>
    <property type="project" value="InterPro"/>
</dbReference>
<feature type="transmembrane region" description="Helical" evidence="10">
    <location>
        <begin position="379"/>
        <end position="400"/>
    </location>
</feature>
<organism evidence="12 13">
    <name type="scientific">Nakamurella aerolata</name>
    <dbReference type="NCBI Taxonomy" id="1656892"/>
    <lineage>
        <taxon>Bacteria</taxon>
        <taxon>Bacillati</taxon>
        <taxon>Actinomycetota</taxon>
        <taxon>Actinomycetes</taxon>
        <taxon>Nakamurellales</taxon>
        <taxon>Nakamurellaceae</taxon>
        <taxon>Nakamurella</taxon>
    </lineage>
</organism>
<dbReference type="Proteomes" id="UP000562984">
    <property type="component" value="Unassembled WGS sequence"/>
</dbReference>
<keyword evidence="3" id="KW-1003">Cell membrane</keyword>
<feature type="transmembrane region" description="Helical" evidence="10">
    <location>
        <begin position="180"/>
        <end position="201"/>
    </location>
</feature>
<keyword evidence="2" id="KW-0813">Transport</keyword>
<feature type="transmembrane region" description="Helical" evidence="10">
    <location>
        <begin position="112"/>
        <end position="133"/>
    </location>
</feature>
<keyword evidence="5 10" id="KW-1133">Transmembrane helix</keyword>
<keyword evidence="4 10" id="KW-0812">Transmembrane</keyword>
<dbReference type="GO" id="GO:0051453">
    <property type="term" value="P:regulation of intracellular pH"/>
    <property type="evidence" value="ECO:0007669"/>
    <property type="project" value="TreeGrafter"/>
</dbReference>
<feature type="transmembrane region" description="Helical" evidence="10">
    <location>
        <begin position="304"/>
        <end position="326"/>
    </location>
</feature>
<dbReference type="InterPro" id="IPR006153">
    <property type="entry name" value="Cation/H_exchanger_TM"/>
</dbReference>
<dbReference type="GO" id="GO:0015386">
    <property type="term" value="F:potassium:proton antiporter activity"/>
    <property type="evidence" value="ECO:0007669"/>
    <property type="project" value="TreeGrafter"/>
</dbReference>
<feature type="transmembrane region" description="Helical" evidence="10">
    <location>
        <begin position="346"/>
        <end position="367"/>
    </location>
</feature>
<sequence length="622" mass="66778">MNVALGIGALALAVILFDRVAHRLGLSAPLVLMLVGIVASFLPFIPEVRLTEEMVLLGLLPPLLYSTAIRTSVVDFRVNIRVIGYLSVLLVGVTALAVGVVAWAVLDLPFAVAFALGAVVAPPDAVAATAVARKVGLPRPLVSILEGESLVNDASAITCLRTAIMAIGGVATVWTVGESFLLALVGGALIGTVVAAVAVWVRRRLTDAVTDTAISFVMPWAAYLPAEELHFGAIGSSGVIAVVTCGLILGHKAPLIQTAQSRMAERTNWSTIQFLLENAVFLLIGLQTRWIIQEVGRDGAGIGTVIGFCAAVFGTVVVVRMLWVLLGRVLLFRKLPGSDERSPVSWAVIVGWAGMRGVVTLAVAFLIPEDVPHRQLLLLSALVVTAGTLLIQGTTLPWLVRRLDVRGPDPRQDALAAATVLETAGREAISALDQLDEVSDETRAVVTDRIRRRTDQIWEKLGGGGSATPSDEYRRVRLYTLGVERQAVVDMRSHGNVDQTVLSSVLSALDVEESMLTVAGGQSERHTGDEVHADRLAPPECEHLRAASRRTEPTSDHCLDCDREGTVPVHLRMCLACGNVGCCDSSVGRHAERHSHQTEHPVMRSFEPNETWRWCYLDEQIG</sequence>
<dbReference type="PROSITE" id="PS50271">
    <property type="entry name" value="ZF_UBP"/>
    <property type="match status" value="1"/>
</dbReference>
<feature type="domain" description="UBP-type" evidence="11">
    <location>
        <begin position="539"/>
        <end position="622"/>
    </location>
</feature>
<gene>
    <name evidence="12" type="ORF">HKD39_01450</name>
</gene>
<evidence type="ECO:0000256" key="2">
    <source>
        <dbReference type="ARBA" id="ARBA00022448"/>
    </source>
</evidence>
<dbReference type="InterPro" id="IPR001607">
    <property type="entry name" value="Znf_UBP"/>
</dbReference>
<evidence type="ECO:0000256" key="8">
    <source>
        <dbReference type="ARBA" id="ARBA00023136"/>
    </source>
</evidence>
<evidence type="ECO:0000313" key="13">
    <source>
        <dbReference type="Proteomes" id="UP000562984"/>
    </source>
</evidence>
<feature type="transmembrane region" description="Helical" evidence="10">
    <location>
        <begin position="231"/>
        <end position="250"/>
    </location>
</feature>
<protein>
    <submittedName>
        <fullName evidence="12">Sodium:proton antiporter</fullName>
    </submittedName>
</protein>
<evidence type="ECO:0000256" key="6">
    <source>
        <dbReference type="ARBA" id="ARBA00023053"/>
    </source>
</evidence>
<comment type="caution">
    <text evidence="12">The sequence shown here is derived from an EMBL/GenBank/DDBJ whole genome shotgun (WGS) entry which is preliminary data.</text>
</comment>
<evidence type="ECO:0000256" key="9">
    <source>
        <dbReference type="ARBA" id="ARBA00023201"/>
    </source>
</evidence>
<dbReference type="PANTHER" id="PTHR10110">
    <property type="entry name" value="SODIUM/HYDROGEN EXCHANGER"/>
    <property type="match status" value="1"/>
</dbReference>
<evidence type="ECO:0000259" key="11">
    <source>
        <dbReference type="PROSITE" id="PS50271"/>
    </source>
</evidence>
<dbReference type="AlphaFoldDB" id="A0A849A415"/>
<dbReference type="EMBL" id="JABEND010000001">
    <property type="protein sequence ID" value="NNG34406.1"/>
    <property type="molecule type" value="Genomic_DNA"/>
</dbReference>
<feature type="transmembrane region" description="Helical" evidence="10">
    <location>
        <begin position="271"/>
        <end position="292"/>
    </location>
</feature>
<keyword evidence="13" id="KW-1185">Reference proteome</keyword>
<name>A0A849A415_9ACTN</name>
<dbReference type="InterPro" id="IPR018422">
    <property type="entry name" value="Cation/H_exchanger_CPA1"/>
</dbReference>
<keyword evidence="7" id="KW-0406">Ion transport</keyword>
<dbReference type="Pfam" id="PF02148">
    <property type="entry name" value="zf-UBP"/>
    <property type="match status" value="1"/>
</dbReference>
<keyword evidence="9" id="KW-0739">Sodium transport</keyword>
<evidence type="ECO:0000256" key="5">
    <source>
        <dbReference type="ARBA" id="ARBA00022989"/>
    </source>
</evidence>
<dbReference type="GO" id="GO:0015385">
    <property type="term" value="F:sodium:proton antiporter activity"/>
    <property type="evidence" value="ECO:0007669"/>
    <property type="project" value="InterPro"/>
</dbReference>
<feature type="transmembrane region" description="Helical" evidence="10">
    <location>
        <begin position="27"/>
        <end position="45"/>
    </location>
</feature>
<keyword evidence="8 10" id="KW-0472">Membrane</keyword>
<keyword evidence="6" id="KW-0915">Sodium</keyword>
<dbReference type="InterPro" id="IPR013083">
    <property type="entry name" value="Znf_RING/FYVE/PHD"/>
</dbReference>
<dbReference type="GO" id="GO:0005886">
    <property type="term" value="C:plasma membrane"/>
    <property type="evidence" value="ECO:0007669"/>
    <property type="project" value="UniProtKB-SubCell"/>
</dbReference>
<dbReference type="PANTHER" id="PTHR10110:SF86">
    <property type="entry name" value="SODIUM_HYDROGEN EXCHANGER 7"/>
    <property type="match status" value="1"/>
</dbReference>
<evidence type="ECO:0000256" key="10">
    <source>
        <dbReference type="SAM" id="Phobius"/>
    </source>
</evidence>
<dbReference type="GO" id="GO:0098719">
    <property type="term" value="P:sodium ion import across plasma membrane"/>
    <property type="evidence" value="ECO:0007669"/>
    <property type="project" value="TreeGrafter"/>
</dbReference>
<dbReference type="Gene3D" id="3.30.40.10">
    <property type="entry name" value="Zinc/RING finger domain, C3HC4 (zinc finger)"/>
    <property type="match status" value="1"/>
</dbReference>